<feature type="domain" description="RING-type" evidence="7">
    <location>
        <begin position="534"/>
        <end position="604"/>
    </location>
</feature>
<accession>A0A238FGA7</accession>
<dbReference type="EMBL" id="FMSP01000005">
    <property type="protein sequence ID" value="SCV70076.1"/>
    <property type="molecule type" value="Genomic_DNA"/>
</dbReference>
<dbReference type="AlphaFoldDB" id="A0A238FGA7"/>
<dbReference type="PANTHER" id="PTHR22763">
    <property type="entry name" value="RING ZINC FINGER PROTEIN"/>
    <property type="match status" value="1"/>
</dbReference>
<feature type="chain" id="PRO_5011969141" evidence="6">
    <location>
        <begin position="39"/>
        <end position="706"/>
    </location>
</feature>
<dbReference type="SMART" id="SM00184">
    <property type="entry name" value="RING"/>
    <property type="match status" value="1"/>
</dbReference>
<dbReference type="GO" id="GO:0061630">
    <property type="term" value="F:ubiquitin protein ligase activity"/>
    <property type="evidence" value="ECO:0007669"/>
    <property type="project" value="TreeGrafter"/>
</dbReference>
<feature type="region of interest" description="Disordered" evidence="5">
    <location>
        <begin position="37"/>
        <end position="61"/>
    </location>
</feature>
<feature type="region of interest" description="Disordered" evidence="5">
    <location>
        <begin position="611"/>
        <end position="652"/>
    </location>
</feature>
<dbReference type="OrthoDB" id="2538055at2759"/>
<evidence type="ECO:0000256" key="6">
    <source>
        <dbReference type="SAM" id="SignalP"/>
    </source>
</evidence>
<feature type="region of interest" description="Disordered" evidence="5">
    <location>
        <begin position="668"/>
        <end position="706"/>
    </location>
</feature>
<evidence type="ECO:0000256" key="5">
    <source>
        <dbReference type="SAM" id="MobiDB-lite"/>
    </source>
</evidence>
<dbReference type="GO" id="GO:0012505">
    <property type="term" value="C:endomembrane system"/>
    <property type="evidence" value="ECO:0007669"/>
    <property type="project" value="TreeGrafter"/>
</dbReference>
<feature type="region of interest" description="Disordered" evidence="5">
    <location>
        <begin position="79"/>
        <end position="190"/>
    </location>
</feature>
<feature type="signal peptide" evidence="6">
    <location>
        <begin position="1"/>
        <end position="38"/>
    </location>
</feature>
<dbReference type="InterPro" id="IPR050731">
    <property type="entry name" value="HRD1_E3_ubiq-ligases"/>
</dbReference>
<feature type="compositionally biased region" description="Low complexity" evidence="5">
    <location>
        <begin position="163"/>
        <end position="182"/>
    </location>
</feature>
<dbReference type="PROSITE" id="PS50089">
    <property type="entry name" value="ZF_RING_2"/>
    <property type="match status" value="1"/>
</dbReference>
<name>A0A238FGA7_9BASI</name>
<evidence type="ECO:0000259" key="7">
    <source>
        <dbReference type="PROSITE" id="PS50089"/>
    </source>
</evidence>
<feature type="compositionally biased region" description="Gly residues" evidence="5">
    <location>
        <begin position="625"/>
        <end position="637"/>
    </location>
</feature>
<feature type="compositionally biased region" description="Polar residues" evidence="5">
    <location>
        <begin position="611"/>
        <end position="620"/>
    </location>
</feature>
<feature type="compositionally biased region" description="Low complexity" evidence="5">
    <location>
        <begin position="638"/>
        <end position="652"/>
    </location>
</feature>
<evidence type="ECO:0000256" key="1">
    <source>
        <dbReference type="ARBA" id="ARBA00022723"/>
    </source>
</evidence>
<keyword evidence="3" id="KW-0862">Zinc</keyword>
<dbReference type="GO" id="GO:0043161">
    <property type="term" value="P:proteasome-mediated ubiquitin-dependent protein catabolic process"/>
    <property type="evidence" value="ECO:0007669"/>
    <property type="project" value="TreeGrafter"/>
</dbReference>
<proteinExistence type="predicted"/>
<dbReference type="InterPro" id="IPR013083">
    <property type="entry name" value="Znf_RING/FYVE/PHD"/>
</dbReference>
<dbReference type="SUPFAM" id="SSF57850">
    <property type="entry name" value="RING/U-box"/>
    <property type="match status" value="1"/>
</dbReference>
<keyword evidence="6" id="KW-0732">Signal</keyword>
<keyword evidence="2 4" id="KW-0863">Zinc-finger</keyword>
<dbReference type="GO" id="GO:0008270">
    <property type="term" value="F:zinc ion binding"/>
    <property type="evidence" value="ECO:0007669"/>
    <property type="project" value="UniProtKB-KW"/>
</dbReference>
<dbReference type="Gene3D" id="3.30.40.10">
    <property type="entry name" value="Zinc/RING finger domain, C3HC4 (zinc finger)"/>
    <property type="match status" value="1"/>
</dbReference>
<evidence type="ECO:0000313" key="8">
    <source>
        <dbReference type="EMBL" id="SCV70076.1"/>
    </source>
</evidence>
<feature type="region of interest" description="Disordered" evidence="5">
    <location>
        <begin position="408"/>
        <end position="428"/>
    </location>
</feature>
<dbReference type="InterPro" id="IPR001841">
    <property type="entry name" value="Znf_RING"/>
</dbReference>
<feature type="compositionally biased region" description="Polar residues" evidence="5">
    <location>
        <begin position="123"/>
        <end position="133"/>
    </location>
</feature>
<keyword evidence="1" id="KW-0479">Metal-binding</keyword>
<reference evidence="9" key="1">
    <citation type="submission" date="2016-09" db="EMBL/GenBank/DDBJ databases">
        <authorList>
            <person name="Jeantristanb JTB J.-T."/>
            <person name="Ricardo R."/>
        </authorList>
    </citation>
    <scope>NUCLEOTIDE SEQUENCE [LARGE SCALE GENOMIC DNA]</scope>
</reference>
<protein>
    <submittedName>
        <fullName evidence="8">BQ2448_1470 protein</fullName>
    </submittedName>
</protein>
<gene>
    <name evidence="8" type="ORF">BQ2448_1470</name>
</gene>
<sequence length="706" mass="76257">MPSLANPETLDTWKTQYRHKVVLLLLVYLLIPAAPSESAPHTSRLASSVSSSSGDALHHPPPAIVSWSNKLPVQVEYPLPHVAGPSEPRRRDHVAPPEPSASPLSIWRLPNDAHKKTLPVNLRESTSRFQETTDSLSLFSPPLSDPPSPAATRVEASPSTSVPATGDSSPPDSSSTVPASTVDESECPIDYRGRPMCPGVEREQPSFSARSAELSSEFADAVHEFGLWLLSTLLSFRVTLSPFKLFVLIIHTLSLGQLVALIVEDSIVRTTLANPMPTPFPIAANSFSKRMSRYRWRLEATWVRFWKSIILLGLLLGCGAALIREGQWGPRNARRGGWDDVPFAQWVLPGIVEAHKGVRKGPLRDLVLLEACGLMLCLLQPLKHLVPTSILPSTLAPPASLYPPLHTSTPSSLTGHASESSRRKSKRLPPQLQLDTSWLISLFVDVTLSLITLLQLLRCGLLLPTISPLTVAPHLLFHTARGRIHAIVQARMTLLRTIECLVTVFKLFPEEQDETIIPTTTTTMEGSDDSEWVCTICFEGAAVEEVEQGSNANFETGSSGSGDQMVARPLMTVRAKCRLPCGHKYHAGCLTQWFHHQTFCPCCHVPISSSTPLSTPANSLPGSPRMGGGAGGGGGGVRNASSNSGALFGLPPLGEEEEVTSDLYPAQLRMSGGEGSGSRVRRRVVDLGPSEQVEGEHLGSDGVEVG</sequence>
<feature type="compositionally biased region" description="Polar residues" evidence="5">
    <location>
        <begin position="408"/>
        <end position="418"/>
    </location>
</feature>
<organism evidence="8 9">
    <name type="scientific">Microbotryum intermedium</name>
    <dbReference type="NCBI Taxonomy" id="269621"/>
    <lineage>
        <taxon>Eukaryota</taxon>
        <taxon>Fungi</taxon>
        <taxon>Dikarya</taxon>
        <taxon>Basidiomycota</taxon>
        <taxon>Pucciniomycotina</taxon>
        <taxon>Microbotryomycetes</taxon>
        <taxon>Microbotryales</taxon>
        <taxon>Microbotryaceae</taxon>
        <taxon>Microbotryum</taxon>
    </lineage>
</organism>
<keyword evidence="9" id="KW-1185">Reference proteome</keyword>
<dbReference type="STRING" id="269621.A0A238FGA7"/>
<evidence type="ECO:0000256" key="2">
    <source>
        <dbReference type="ARBA" id="ARBA00022771"/>
    </source>
</evidence>
<evidence type="ECO:0000256" key="3">
    <source>
        <dbReference type="ARBA" id="ARBA00022833"/>
    </source>
</evidence>
<dbReference type="Proteomes" id="UP000198372">
    <property type="component" value="Unassembled WGS sequence"/>
</dbReference>
<evidence type="ECO:0000256" key="4">
    <source>
        <dbReference type="PROSITE-ProRule" id="PRU00175"/>
    </source>
</evidence>
<evidence type="ECO:0000313" key="9">
    <source>
        <dbReference type="Proteomes" id="UP000198372"/>
    </source>
</evidence>